<dbReference type="CDD" id="cd19075">
    <property type="entry name" value="AKR_AKR7A1-5"/>
    <property type="match status" value="1"/>
</dbReference>
<organism evidence="3 4">
    <name type="scientific">Coleophoma crateriformis</name>
    <dbReference type="NCBI Taxonomy" id="565419"/>
    <lineage>
        <taxon>Eukaryota</taxon>
        <taxon>Fungi</taxon>
        <taxon>Dikarya</taxon>
        <taxon>Ascomycota</taxon>
        <taxon>Pezizomycotina</taxon>
        <taxon>Leotiomycetes</taxon>
        <taxon>Helotiales</taxon>
        <taxon>Dermateaceae</taxon>
        <taxon>Coleophoma</taxon>
    </lineage>
</organism>
<accession>A0A3D8QV29</accession>
<dbReference type="EMBL" id="PDLN01000015">
    <property type="protein sequence ID" value="RDW65627.1"/>
    <property type="molecule type" value="Genomic_DNA"/>
</dbReference>
<keyword evidence="1" id="KW-0560">Oxidoreductase</keyword>
<comment type="caution">
    <text evidence="3">The sequence shown here is derived from an EMBL/GenBank/DDBJ whole genome shotgun (WGS) entry which is preliminary data.</text>
</comment>
<dbReference type="InterPro" id="IPR050523">
    <property type="entry name" value="AKR_Detox_Biosynth"/>
</dbReference>
<dbReference type="InterPro" id="IPR036812">
    <property type="entry name" value="NAD(P)_OxRdtase_dom_sf"/>
</dbReference>
<evidence type="ECO:0000313" key="4">
    <source>
        <dbReference type="Proteomes" id="UP000256328"/>
    </source>
</evidence>
<name>A0A3D8QV29_9HELO</name>
<dbReference type="Gene3D" id="3.20.20.100">
    <property type="entry name" value="NADP-dependent oxidoreductase domain"/>
    <property type="match status" value="1"/>
</dbReference>
<dbReference type="PRINTS" id="PR00069">
    <property type="entry name" value="ALDKETRDTASE"/>
</dbReference>
<dbReference type="PANTHER" id="PTHR43364:SF4">
    <property type="entry name" value="NAD(P)-LINKED OXIDOREDUCTASE SUPERFAMILY PROTEIN"/>
    <property type="match status" value="1"/>
</dbReference>
<evidence type="ECO:0000313" key="3">
    <source>
        <dbReference type="EMBL" id="RDW65627.1"/>
    </source>
</evidence>
<dbReference type="Pfam" id="PF00248">
    <property type="entry name" value="Aldo_ket_red"/>
    <property type="match status" value="1"/>
</dbReference>
<protein>
    <recommendedName>
        <fullName evidence="2">NADP-dependent oxidoreductase domain-containing protein</fullName>
    </recommendedName>
</protein>
<sequence>MSSKVPIQIILGAHTVGDGTKDPLNVHFDSEKDVQALLDAFQSRGYTHIDTARDYSPVAPGTSEVRLGQAGVASRFTIHTKIHSGQPGDHEPSKVTLSIKQSLDDLKTSTVETMFLHVPDRQTPFEDTTKAMHDALQQGKFKKFGLSNYTAAEVQKFLDICEQKGYTKPSVYEGHYNAIVRGGEKELFPLLRKNGIAFFAYSPAAGGFFSGNVETSTRWKDENMVGKWYNRVYGQPAVQASVATVRDAATKHGINGHAAALRWTAFHGALDGKYGDGLIFGVSKIEQLHKSLDALEAGPLPVELAEAITAIYATVEGSEPSYHL</sequence>
<dbReference type="GO" id="GO:0016491">
    <property type="term" value="F:oxidoreductase activity"/>
    <property type="evidence" value="ECO:0007669"/>
    <property type="project" value="UniProtKB-KW"/>
</dbReference>
<dbReference type="PANTHER" id="PTHR43364">
    <property type="entry name" value="NADH-SPECIFIC METHYLGLYOXAL REDUCTASE-RELATED"/>
    <property type="match status" value="1"/>
</dbReference>
<feature type="domain" description="NADP-dependent oxidoreductase" evidence="2">
    <location>
        <begin position="9"/>
        <end position="312"/>
    </location>
</feature>
<dbReference type="Proteomes" id="UP000256328">
    <property type="component" value="Unassembled WGS sequence"/>
</dbReference>
<keyword evidence="4" id="KW-1185">Reference proteome</keyword>
<evidence type="ECO:0000259" key="2">
    <source>
        <dbReference type="Pfam" id="PF00248"/>
    </source>
</evidence>
<dbReference type="InterPro" id="IPR023210">
    <property type="entry name" value="NADP_OxRdtase_dom"/>
</dbReference>
<dbReference type="OrthoDB" id="48988at2759"/>
<dbReference type="SUPFAM" id="SSF51430">
    <property type="entry name" value="NAD(P)-linked oxidoreductase"/>
    <property type="match status" value="1"/>
</dbReference>
<reference evidence="3 4" key="1">
    <citation type="journal article" date="2018" name="IMA Fungus">
        <title>IMA Genome-F 9: Draft genome sequence of Annulohypoxylon stygium, Aspergillus mulundensis, Berkeleyomyces basicola (syn. Thielaviopsis basicola), Ceratocystis smalleyi, two Cercospora beticola strains, Coleophoma cylindrospora, Fusarium fracticaudum, Phialophora cf. hyalina, and Morchella septimelata.</title>
        <authorList>
            <person name="Wingfield B.D."/>
            <person name="Bills G.F."/>
            <person name="Dong Y."/>
            <person name="Huang W."/>
            <person name="Nel W.J."/>
            <person name="Swalarsk-Parry B.S."/>
            <person name="Vaghefi N."/>
            <person name="Wilken P.M."/>
            <person name="An Z."/>
            <person name="de Beer Z.W."/>
            <person name="De Vos L."/>
            <person name="Chen L."/>
            <person name="Duong T.A."/>
            <person name="Gao Y."/>
            <person name="Hammerbacher A."/>
            <person name="Kikkert J.R."/>
            <person name="Li Y."/>
            <person name="Li H."/>
            <person name="Li K."/>
            <person name="Li Q."/>
            <person name="Liu X."/>
            <person name="Ma X."/>
            <person name="Naidoo K."/>
            <person name="Pethybridge S.J."/>
            <person name="Sun J."/>
            <person name="Steenkamp E.T."/>
            <person name="van der Nest M.A."/>
            <person name="van Wyk S."/>
            <person name="Wingfield M.J."/>
            <person name="Xiong C."/>
            <person name="Yue Q."/>
            <person name="Zhang X."/>
        </authorList>
    </citation>
    <scope>NUCLEOTIDE SEQUENCE [LARGE SCALE GENOMIC DNA]</scope>
    <source>
        <strain evidence="3 4">BP5796</strain>
    </source>
</reference>
<dbReference type="InterPro" id="IPR020471">
    <property type="entry name" value="AKR"/>
</dbReference>
<evidence type="ECO:0000256" key="1">
    <source>
        <dbReference type="ARBA" id="ARBA00023002"/>
    </source>
</evidence>
<proteinExistence type="predicted"/>
<gene>
    <name evidence="3" type="ORF">BP5796_10319</name>
</gene>
<dbReference type="AlphaFoldDB" id="A0A3D8QV29"/>